<protein>
    <submittedName>
        <fullName evidence="2">M50 family metallopeptidase</fullName>
    </submittedName>
</protein>
<feature type="transmembrane region" description="Helical" evidence="1">
    <location>
        <begin position="138"/>
        <end position="160"/>
    </location>
</feature>
<feature type="transmembrane region" description="Helical" evidence="1">
    <location>
        <begin position="21"/>
        <end position="41"/>
    </location>
</feature>
<dbReference type="PANTHER" id="PTHR33979">
    <property type="entry name" value="OS02G0221600 PROTEIN"/>
    <property type="match status" value="1"/>
</dbReference>
<dbReference type="RefSeq" id="WP_344811797.1">
    <property type="nucleotide sequence ID" value="NZ_BAAAYX010000004.1"/>
</dbReference>
<comment type="caution">
    <text evidence="2">The sequence shown here is derived from an EMBL/GenBank/DDBJ whole genome shotgun (WGS) entry which is preliminary data.</text>
</comment>
<accession>A0ABP7D380</accession>
<dbReference type="Proteomes" id="UP001500051">
    <property type="component" value="Unassembled WGS sequence"/>
</dbReference>
<evidence type="ECO:0000256" key="1">
    <source>
        <dbReference type="SAM" id="Phobius"/>
    </source>
</evidence>
<evidence type="ECO:0000313" key="3">
    <source>
        <dbReference type="Proteomes" id="UP001500051"/>
    </source>
</evidence>
<name>A0ABP7D380_9ACTN</name>
<keyword evidence="1" id="KW-0472">Membrane</keyword>
<feature type="transmembrane region" description="Helical" evidence="1">
    <location>
        <begin position="99"/>
        <end position="126"/>
    </location>
</feature>
<dbReference type="Pfam" id="PF13398">
    <property type="entry name" value="Peptidase_M50B"/>
    <property type="match status" value="1"/>
</dbReference>
<keyword evidence="3" id="KW-1185">Reference proteome</keyword>
<proteinExistence type="predicted"/>
<keyword evidence="1" id="KW-1133">Transmembrane helix</keyword>
<sequence length="245" mass="25873">MREVLSQIWERATATQPAPEPAVVVAVALVALALVLLPRAWSLTRHLVTISHEGGHALVAVLTGRRLRGIRLHADTSGVTLSRGRPTGPGMVAMLAAGYLAPAVAGLASALLLAAGHSLALLWLAVGWLSLMLLQIRNAYGLLVLLVCAAGAGLASWYLAGTTVSLLAYLLTWVLLLAAPKPVLELMRQRRRGQARGSDVDQLTRLTRVPALLWELLFLLANVAGLAVGVFVLLPSVVAGFSWSA</sequence>
<reference evidence="3" key="1">
    <citation type="journal article" date="2019" name="Int. J. Syst. Evol. Microbiol.">
        <title>The Global Catalogue of Microorganisms (GCM) 10K type strain sequencing project: providing services to taxonomists for standard genome sequencing and annotation.</title>
        <authorList>
            <consortium name="The Broad Institute Genomics Platform"/>
            <consortium name="The Broad Institute Genome Sequencing Center for Infectious Disease"/>
            <person name="Wu L."/>
            <person name="Ma J."/>
        </authorList>
    </citation>
    <scope>NUCLEOTIDE SEQUENCE [LARGE SCALE GENOMIC DNA]</scope>
    <source>
        <strain evidence="3">JCM 16548</strain>
    </source>
</reference>
<dbReference type="EMBL" id="BAAAYX010000004">
    <property type="protein sequence ID" value="GAA3700119.1"/>
    <property type="molecule type" value="Genomic_DNA"/>
</dbReference>
<gene>
    <name evidence="2" type="ORF">GCM10022204_15990</name>
</gene>
<feature type="transmembrane region" description="Helical" evidence="1">
    <location>
        <begin position="166"/>
        <end position="184"/>
    </location>
</feature>
<dbReference type="PANTHER" id="PTHR33979:SF2">
    <property type="entry name" value="PEPTIDASE M50B-LIKE-DOMAIN-CONTAINING PROTEIN"/>
    <property type="match status" value="1"/>
</dbReference>
<organism evidence="2 3">
    <name type="scientific">Microlunatus aurantiacus</name>
    <dbReference type="NCBI Taxonomy" id="446786"/>
    <lineage>
        <taxon>Bacteria</taxon>
        <taxon>Bacillati</taxon>
        <taxon>Actinomycetota</taxon>
        <taxon>Actinomycetes</taxon>
        <taxon>Propionibacteriales</taxon>
        <taxon>Propionibacteriaceae</taxon>
        <taxon>Microlunatus</taxon>
    </lineage>
</organism>
<evidence type="ECO:0000313" key="2">
    <source>
        <dbReference type="EMBL" id="GAA3700119.1"/>
    </source>
</evidence>
<keyword evidence="1" id="KW-0812">Transmembrane</keyword>
<dbReference type="InterPro" id="IPR049500">
    <property type="entry name" value="Peptidase_M50B-like"/>
</dbReference>
<feature type="transmembrane region" description="Helical" evidence="1">
    <location>
        <begin position="212"/>
        <end position="234"/>
    </location>
</feature>